<dbReference type="GO" id="GO:1990023">
    <property type="term" value="C:mitotic spindle midzone"/>
    <property type="evidence" value="ECO:0007669"/>
    <property type="project" value="TreeGrafter"/>
</dbReference>
<feature type="region of interest" description="Disordered" evidence="2">
    <location>
        <begin position="381"/>
        <end position="407"/>
    </location>
</feature>
<name>A0A9P8WBX3_9HYPO</name>
<gene>
    <name evidence="3" type="ORF">B0T10DRAFT_527856</name>
</gene>
<protein>
    <submittedName>
        <fullName evidence="3">Microtubule associated protein-domain-containing protein</fullName>
    </submittedName>
</protein>
<feature type="compositionally biased region" description="Acidic residues" evidence="2">
    <location>
        <begin position="689"/>
        <end position="701"/>
    </location>
</feature>
<feature type="region of interest" description="Disordered" evidence="2">
    <location>
        <begin position="716"/>
        <end position="767"/>
    </location>
</feature>
<feature type="compositionally biased region" description="Basic and acidic residues" evidence="2">
    <location>
        <begin position="603"/>
        <end position="617"/>
    </location>
</feature>
<dbReference type="EMBL" id="JAGPYM010000006">
    <property type="protein sequence ID" value="KAH6893495.1"/>
    <property type="molecule type" value="Genomic_DNA"/>
</dbReference>
<reference evidence="3 4" key="1">
    <citation type="journal article" date="2021" name="Nat. Commun.">
        <title>Genetic determinants of endophytism in the Arabidopsis root mycobiome.</title>
        <authorList>
            <person name="Mesny F."/>
            <person name="Miyauchi S."/>
            <person name="Thiergart T."/>
            <person name="Pickel B."/>
            <person name="Atanasova L."/>
            <person name="Karlsson M."/>
            <person name="Huettel B."/>
            <person name="Barry K.W."/>
            <person name="Haridas S."/>
            <person name="Chen C."/>
            <person name="Bauer D."/>
            <person name="Andreopoulos W."/>
            <person name="Pangilinan J."/>
            <person name="LaButti K."/>
            <person name="Riley R."/>
            <person name="Lipzen A."/>
            <person name="Clum A."/>
            <person name="Drula E."/>
            <person name="Henrissat B."/>
            <person name="Kohler A."/>
            <person name="Grigoriev I.V."/>
            <person name="Martin F.M."/>
            <person name="Hacquard S."/>
        </authorList>
    </citation>
    <scope>NUCLEOTIDE SEQUENCE [LARGE SCALE GENOMIC DNA]</scope>
    <source>
        <strain evidence="3 4">MPI-CAGE-CH-0241</strain>
    </source>
</reference>
<dbReference type="PANTHER" id="PTHR19321:SF41">
    <property type="entry name" value="FASCETTO-RELATED"/>
    <property type="match status" value="1"/>
</dbReference>
<dbReference type="GO" id="GO:0051256">
    <property type="term" value="P:mitotic spindle midzone assembly"/>
    <property type="evidence" value="ECO:0007669"/>
    <property type="project" value="TreeGrafter"/>
</dbReference>
<dbReference type="OrthoDB" id="642895at2759"/>
<dbReference type="InterPro" id="IPR007145">
    <property type="entry name" value="MAP65_Ase1_PRC1"/>
</dbReference>
<feature type="compositionally biased region" description="Low complexity" evidence="2">
    <location>
        <begin position="483"/>
        <end position="494"/>
    </location>
</feature>
<proteinExistence type="predicted"/>
<evidence type="ECO:0000256" key="2">
    <source>
        <dbReference type="SAM" id="MobiDB-lite"/>
    </source>
</evidence>
<dbReference type="Gene3D" id="1.20.58.1520">
    <property type="match status" value="1"/>
</dbReference>
<dbReference type="AlphaFoldDB" id="A0A9P8WBX3"/>
<keyword evidence="4" id="KW-1185">Reference proteome</keyword>
<evidence type="ECO:0000256" key="1">
    <source>
        <dbReference type="SAM" id="Coils"/>
    </source>
</evidence>
<feature type="compositionally biased region" description="Basic and acidic residues" evidence="2">
    <location>
        <begin position="398"/>
        <end position="407"/>
    </location>
</feature>
<evidence type="ECO:0000313" key="4">
    <source>
        <dbReference type="Proteomes" id="UP000777438"/>
    </source>
</evidence>
<accession>A0A9P8WBX3</accession>
<feature type="compositionally biased region" description="Low complexity" evidence="2">
    <location>
        <begin position="618"/>
        <end position="633"/>
    </location>
</feature>
<keyword evidence="1" id="KW-0175">Coiled coil</keyword>
<feature type="region of interest" description="Disordered" evidence="2">
    <location>
        <begin position="597"/>
        <end position="701"/>
    </location>
</feature>
<dbReference type="GO" id="GO:0005737">
    <property type="term" value="C:cytoplasm"/>
    <property type="evidence" value="ECO:0007669"/>
    <property type="project" value="TreeGrafter"/>
</dbReference>
<dbReference type="GO" id="GO:0008017">
    <property type="term" value="F:microtubule binding"/>
    <property type="evidence" value="ECO:0007669"/>
    <property type="project" value="InterPro"/>
</dbReference>
<comment type="caution">
    <text evidence="3">The sequence shown here is derived from an EMBL/GenBank/DDBJ whole genome shotgun (WGS) entry which is preliminary data.</text>
</comment>
<feature type="compositionally biased region" description="Basic and acidic residues" evidence="2">
    <location>
        <begin position="551"/>
        <end position="561"/>
    </location>
</feature>
<feature type="coiled-coil region" evidence="1">
    <location>
        <begin position="223"/>
        <end position="257"/>
    </location>
</feature>
<dbReference type="Pfam" id="PF03999">
    <property type="entry name" value="MAP65_ASE1"/>
    <property type="match status" value="1"/>
</dbReference>
<dbReference type="PANTHER" id="PTHR19321">
    <property type="entry name" value="PROTEIN REGULATOR OF CYTOKINESIS 1 PRC1-RELATED"/>
    <property type="match status" value="1"/>
</dbReference>
<feature type="compositionally biased region" description="Low complexity" evidence="2">
    <location>
        <begin position="671"/>
        <end position="685"/>
    </location>
</feature>
<organism evidence="3 4">
    <name type="scientific">Thelonectria olida</name>
    <dbReference type="NCBI Taxonomy" id="1576542"/>
    <lineage>
        <taxon>Eukaryota</taxon>
        <taxon>Fungi</taxon>
        <taxon>Dikarya</taxon>
        <taxon>Ascomycota</taxon>
        <taxon>Pezizomycotina</taxon>
        <taxon>Sordariomycetes</taxon>
        <taxon>Hypocreomycetidae</taxon>
        <taxon>Hypocreales</taxon>
        <taxon>Nectriaceae</taxon>
        <taxon>Thelonectria</taxon>
    </lineage>
</organism>
<sequence>MDTSYLAQQVNNSIGQLHGLFDEIGVPDRDREAREEELFAALSEALSTQVRLVTQEKKEMVDEAKKIITVIRQMESSLDDPKPRRNQDDDQLVITYPLVRCLQALKEKHGQVSRLHKERFEQVKKLVEALESYSSHLEPTFVQIPLPPTGPNQSVPPNFDLSPSYVDKLDSEFTRVYEEYTRRIATVQTLADQLIGLWAELGIPQAQQDGAIVKYYRDAPEQLGLHEEDISRLRMKRERLSDEKKNREKRLKDLKTAVEALWIKLGVDESETKMFLNHNRGCGIRQINEFQDELGRLNELKRQNLHLFVEDSRIKLQDLWDSLYFSEDEMLEFTPAFSDVYSDALLEAHEREVARLEALREQRAPTLSLVDRHKSLIKERDDLATSSQDASRLMARGQKGEKRDPGKLLREEKMRKRIAKELPKVTSELRKVLHRWEDEYGRPFLVFGERYLDEIDATDGSRKNVPPARSKTPAGATPSLRGPKSAPSKVAAPPKSVPPRSMNKTPTTGAAATKRPPPPPTSIPGSPTRSPSRIPARVPLSNLKHGNNSPERQRPESRAESIRQGPPLMRAPPPKMRDLVRVPEFDAPVNPYKSVGLASSIVRHVEPEDVYEDRPETSRSNSGMSNNTSNSYSDGRSHDTHTSYSDDSYDDRYGTIRSAHQSYRQAPPPRQISGQSQSSINISGSENWETYDDNSEPEPDASDAYYAKLRAARGKRFSPEQGFAPTNSQDKRIRGIPPSASYGGPIMIDQEGNRIISGSEWTDEDAY</sequence>
<dbReference type="Proteomes" id="UP000777438">
    <property type="component" value="Unassembled WGS sequence"/>
</dbReference>
<evidence type="ECO:0000313" key="3">
    <source>
        <dbReference type="EMBL" id="KAH6893495.1"/>
    </source>
</evidence>
<feature type="compositionally biased region" description="Low complexity" evidence="2">
    <location>
        <begin position="523"/>
        <end position="535"/>
    </location>
</feature>
<feature type="region of interest" description="Disordered" evidence="2">
    <location>
        <begin position="458"/>
        <end position="582"/>
    </location>
</feature>
<feature type="compositionally biased region" description="Low complexity" evidence="2">
    <location>
        <begin position="504"/>
        <end position="514"/>
    </location>
</feature>